<name>A0A8W8MK88_MAGGI</name>
<protein>
    <submittedName>
        <fullName evidence="2">Uncharacterized protein</fullName>
    </submittedName>
</protein>
<feature type="compositionally biased region" description="Basic and acidic residues" evidence="1">
    <location>
        <begin position="1"/>
        <end position="12"/>
    </location>
</feature>
<accession>A0A8W8MK88</accession>
<feature type="region of interest" description="Disordered" evidence="1">
    <location>
        <begin position="1"/>
        <end position="57"/>
    </location>
</feature>
<evidence type="ECO:0000313" key="2">
    <source>
        <dbReference type="EnsemblMetazoa" id="G33615.1:cds"/>
    </source>
</evidence>
<proteinExistence type="predicted"/>
<feature type="compositionally biased region" description="Polar residues" evidence="1">
    <location>
        <begin position="92"/>
        <end position="111"/>
    </location>
</feature>
<feature type="region of interest" description="Disordered" evidence="1">
    <location>
        <begin position="71"/>
        <end position="131"/>
    </location>
</feature>
<dbReference type="EnsemblMetazoa" id="G33615.1">
    <property type="protein sequence ID" value="G33615.1:cds"/>
    <property type="gene ID" value="G33615"/>
</dbReference>
<evidence type="ECO:0000313" key="3">
    <source>
        <dbReference type="Proteomes" id="UP000005408"/>
    </source>
</evidence>
<reference evidence="2" key="1">
    <citation type="submission" date="2022-08" db="UniProtKB">
        <authorList>
            <consortium name="EnsemblMetazoa"/>
        </authorList>
    </citation>
    <scope>IDENTIFICATION</scope>
    <source>
        <strain evidence="2">05x7-T-G4-1.051#20</strain>
    </source>
</reference>
<feature type="compositionally biased region" description="Polar residues" evidence="1">
    <location>
        <begin position="13"/>
        <end position="22"/>
    </location>
</feature>
<evidence type="ECO:0000256" key="1">
    <source>
        <dbReference type="SAM" id="MobiDB-lite"/>
    </source>
</evidence>
<dbReference type="AlphaFoldDB" id="A0A8W8MK88"/>
<sequence length="131" mass="14824">MKKDRPNNKDKTSNCCSGTNLFPNRRDHINRNRGTNSNYPYSNKFMGSKGQVPTPKKQMKLDNLGRVRHISYAKSDARKPKSTKQQPHVLESSETVSLPATDSHSSVQFNTDSEKHDDCGSNLQSAIRKEF</sequence>
<dbReference type="Proteomes" id="UP000005408">
    <property type="component" value="Unassembled WGS sequence"/>
</dbReference>
<keyword evidence="3" id="KW-1185">Reference proteome</keyword>
<organism evidence="2 3">
    <name type="scientific">Magallana gigas</name>
    <name type="common">Pacific oyster</name>
    <name type="synonym">Crassostrea gigas</name>
    <dbReference type="NCBI Taxonomy" id="29159"/>
    <lineage>
        <taxon>Eukaryota</taxon>
        <taxon>Metazoa</taxon>
        <taxon>Spiralia</taxon>
        <taxon>Lophotrochozoa</taxon>
        <taxon>Mollusca</taxon>
        <taxon>Bivalvia</taxon>
        <taxon>Autobranchia</taxon>
        <taxon>Pteriomorphia</taxon>
        <taxon>Ostreida</taxon>
        <taxon>Ostreoidea</taxon>
        <taxon>Ostreidae</taxon>
        <taxon>Magallana</taxon>
    </lineage>
</organism>
<feature type="compositionally biased region" description="Polar residues" evidence="1">
    <location>
        <begin position="32"/>
        <end position="41"/>
    </location>
</feature>